<organism evidence="3 4">
    <name type="scientific">Trichogramma brassicae</name>
    <dbReference type="NCBI Taxonomy" id="86971"/>
    <lineage>
        <taxon>Eukaryota</taxon>
        <taxon>Metazoa</taxon>
        <taxon>Ecdysozoa</taxon>
        <taxon>Arthropoda</taxon>
        <taxon>Hexapoda</taxon>
        <taxon>Insecta</taxon>
        <taxon>Pterygota</taxon>
        <taxon>Neoptera</taxon>
        <taxon>Endopterygota</taxon>
        <taxon>Hymenoptera</taxon>
        <taxon>Apocrita</taxon>
        <taxon>Proctotrupomorpha</taxon>
        <taxon>Chalcidoidea</taxon>
        <taxon>Trichogrammatidae</taxon>
        <taxon>Trichogramma</taxon>
    </lineage>
</organism>
<accession>A0A6H5I7X0</accession>
<dbReference type="EMBL" id="CADCXV010000713">
    <property type="protein sequence ID" value="CAB0033511.1"/>
    <property type="molecule type" value="Genomic_DNA"/>
</dbReference>
<dbReference type="PANTHER" id="PTHR37984:SF15">
    <property type="entry name" value="INTEGRASE CATALYTIC DOMAIN-CONTAINING PROTEIN"/>
    <property type="match status" value="1"/>
</dbReference>
<dbReference type="OrthoDB" id="441971at2759"/>
<dbReference type="Gene3D" id="1.10.340.70">
    <property type="match status" value="1"/>
</dbReference>
<proteinExistence type="predicted"/>
<name>A0A6H5I7X0_9HYME</name>
<dbReference type="EC" id="2.7.7.49" evidence="1"/>
<dbReference type="InterPro" id="IPR012337">
    <property type="entry name" value="RNaseH-like_sf"/>
</dbReference>
<dbReference type="Proteomes" id="UP000479190">
    <property type="component" value="Unassembled WGS sequence"/>
</dbReference>
<gene>
    <name evidence="3" type="ORF">TBRA_LOCUS5413</name>
</gene>
<dbReference type="InterPro" id="IPR036397">
    <property type="entry name" value="RNaseH_sf"/>
</dbReference>
<dbReference type="FunFam" id="3.30.420.10:FF:000032">
    <property type="entry name" value="Retrovirus-related Pol polyprotein from transposon 297-like Protein"/>
    <property type="match status" value="1"/>
</dbReference>
<evidence type="ECO:0000313" key="4">
    <source>
        <dbReference type="Proteomes" id="UP000479190"/>
    </source>
</evidence>
<reference evidence="3 4" key="1">
    <citation type="submission" date="2020-02" db="EMBL/GenBank/DDBJ databases">
        <authorList>
            <person name="Ferguson B K."/>
        </authorList>
    </citation>
    <scope>NUCLEOTIDE SEQUENCE [LARGE SCALE GENOMIC DNA]</scope>
</reference>
<protein>
    <recommendedName>
        <fullName evidence="1">RNA-directed DNA polymerase</fullName>
        <ecNumber evidence="1">2.7.7.49</ecNumber>
    </recommendedName>
</protein>
<feature type="domain" description="Integrase catalytic" evidence="2">
    <location>
        <begin position="58"/>
        <end position="219"/>
    </location>
</feature>
<dbReference type="GO" id="GO:0003676">
    <property type="term" value="F:nucleic acid binding"/>
    <property type="evidence" value="ECO:0007669"/>
    <property type="project" value="InterPro"/>
</dbReference>
<evidence type="ECO:0000259" key="2">
    <source>
        <dbReference type="PROSITE" id="PS50994"/>
    </source>
</evidence>
<dbReference type="GO" id="GO:0015074">
    <property type="term" value="P:DNA integration"/>
    <property type="evidence" value="ECO:0007669"/>
    <property type="project" value="InterPro"/>
</dbReference>
<dbReference type="PROSITE" id="PS50994">
    <property type="entry name" value="INTEGRASE"/>
    <property type="match status" value="1"/>
</dbReference>
<keyword evidence="4" id="KW-1185">Reference proteome</keyword>
<evidence type="ECO:0000313" key="3">
    <source>
        <dbReference type="EMBL" id="CAB0033511.1"/>
    </source>
</evidence>
<dbReference type="PANTHER" id="PTHR37984">
    <property type="entry name" value="PROTEIN CBG26694"/>
    <property type="match status" value="1"/>
</dbReference>
<dbReference type="GO" id="GO:0003964">
    <property type="term" value="F:RNA-directed DNA polymerase activity"/>
    <property type="evidence" value="ECO:0007669"/>
    <property type="project" value="UniProtKB-EC"/>
</dbReference>
<dbReference type="SUPFAM" id="SSF53098">
    <property type="entry name" value="Ribonuclease H-like"/>
    <property type="match status" value="1"/>
</dbReference>
<dbReference type="InterPro" id="IPR041588">
    <property type="entry name" value="Integrase_H2C2"/>
</dbReference>
<dbReference type="Pfam" id="PF00665">
    <property type="entry name" value="rve"/>
    <property type="match status" value="1"/>
</dbReference>
<dbReference type="Pfam" id="PF17921">
    <property type="entry name" value="Integrase_H2C2"/>
    <property type="match status" value="1"/>
</dbReference>
<dbReference type="InterPro" id="IPR001584">
    <property type="entry name" value="Integrase_cat-core"/>
</dbReference>
<sequence length="362" mass="41728">MNASAIGSHEGISKTMRRMKPLYYWKNMKSDVVKFIQRCDTCQLKKRVRKKLRQPIVISETPYEAMEKVAVDIVGPLPRTKRGHNNILTIQCNLTKFCRAIALQDATTETVADAFLKEFICIFSCPQIILSDQGANCTSKFFVNLAKALKIKTVTTTVYRPSSNGSLERSHHSLVEYLKTVAGKNKEWDDILEVAMFSYNTSVHEAHQFQPFQLVFGKLPTLQTVEIIEKSGEIVTYTYYVRKLSKTLSEIKAIAREKLIDAKLKNEYYYDKKANAELFEPGDYVYLLKGALEEIQRKARLTPEGLSKYMVMESHSQFEKRNDDVILAINEWNDEIWMIMDDIKDAVNQFYEVDYVDYVQAA</sequence>
<dbReference type="Gene3D" id="3.30.420.10">
    <property type="entry name" value="Ribonuclease H-like superfamily/Ribonuclease H"/>
    <property type="match status" value="1"/>
</dbReference>
<dbReference type="InterPro" id="IPR050951">
    <property type="entry name" value="Retrovirus_Pol_polyprotein"/>
</dbReference>
<dbReference type="AlphaFoldDB" id="A0A6H5I7X0"/>
<evidence type="ECO:0000256" key="1">
    <source>
        <dbReference type="ARBA" id="ARBA00012493"/>
    </source>
</evidence>